<keyword evidence="1" id="KW-0808">Transferase</keyword>
<evidence type="ECO:0000259" key="3">
    <source>
        <dbReference type="Pfam" id="PF13581"/>
    </source>
</evidence>
<evidence type="ECO:0000313" key="5">
    <source>
        <dbReference type="Proteomes" id="UP001499947"/>
    </source>
</evidence>
<comment type="caution">
    <text evidence="4">The sequence shown here is derived from an EMBL/GenBank/DDBJ whole genome shotgun (WGS) entry which is preliminary data.</text>
</comment>
<proteinExistence type="predicted"/>
<sequence>MPQPTTHARPTGRPGYSETLPREPESAATARRLVRVALSAWGLDDLAEDGTLIISELVTNAVRHARRETIRVVIDRPGAARVRIGVVDFSKVRPVRREPNLGDEHGRGLTLVGTLATDWGTEPLPWGKRVWAELGGEVRG</sequence>
<dbReference type="Proteomes" id="UP001499947">
    <property type="component" value="Unassembled WGS sequence"/>
</dbReference>
<dbReference type="InterPro" id="IPR050267">
    <property type="entry name" value="Anti-sigma-factor_SerPK"/>
</dbReference>
<evidence type="ECO:0000256" key="2">
    <source>
        <dbReference type="SAM" id="MobiDB-lite"/>
    </source>
</evidence>
<dbReference type="PANTHER" id="PTHR35526">
    <property type="entry name" value="ANTI-SIGMA-F FACTOR RSBW-RELATED"/>
    <property type="match status" value="1"/>
</dbReference>
<keyword evidence="1" id="KW-0723">Serine/threonine-protein kinase</keyword>
<dbReference type="Gene3D" id="3.30.565.10">
    <property type="entry name" value="Histidine kinase-like ATPase, C-terminal domain"/>
    <property type="match status" value="1"/>
</dbReference>
<accession>A0ABP4V854</accession>
<dbReference type="PANTHER" id="PTHR35526:SF3">
    <property type="entry name" value="ANTI-SIGMA-F FACTOR RSBW"/>
    <property type="match status" value="1"/>
</dbReference>
<evidence type="ECO:0000313" key="4">
    <source>
        <dbReference type="EMBL" id="GAA1718013.1"/>
    </source>
</evidence>
<protein>
    <submittedName>
        <fullName evidence="4">ATP-binding protein</fullName>
    </submittedName>
</protein>
<reference evidence="5" key="1">
    <citation type="journal article" date="2019" name="Int. J. Syst. Evol. Microbiol.">
        <title>The Global Catalogue of Microorganisms (GCM) 10K type strain sequencing project: providing services to taxonomists for standard genome sequencing and annotation.</title>
        <authorList>
            <consortium name="The Broad Institute Genomics Platform"/>
            <consortium name="The Broad Institute Genome Sequencing Center for Infectious Disease"/>
            <person name="Wu L."/>
            <person name="Ma J."/>
        </authorList>
    </citation>
    <scope>NUCLEOTIDE SEQUENCE [LARGE SCALE GENOMIC DNA]</scope>
    <source>
        <strain evidence="5">JCM 13244</strain>
    </source>
</reference>
<dbReference type="CDD" id="cd16936">
    <property type="entry name" value="HATPase_RsbW-like"/>
    <property type="match status" value="1"/>
</dbReference>
<keyword evidence="1" id="KW-0418">Kinase</keyword>
<dbReference type="InterPro" id="IPR036890">
    <property type="entry name" value="HATPase_C_sf"/>
</dbReference>
<dbReference type="Pfam" id="PF13581">
    <property type="entry name" value="HATPase_c_2"/>
    <property type="match status" value="1"/>
</dbReference>
<organism evidence="4 5">
    <name type="scientific">Streptomyces yatensis</name>
    <dbReference type="NCBI Taxonomy" id="155177"/>
    <lineage>
        <taxon>Bacteria</taxon>
        <taxon>Bacillati</taxon>
        <taxon>Actinomycetota</taxon>
        <taxon>Actinomycetes</taxon>
        <taxon>Kitasatosporales</taxon>
        <taxon>Streptomycetaceae</taxon>
        <taxon>Streptomyces</taxon>
        <taxon>Streptomyces violaceusniger group</taxon>
    </lineage>
</organism>
<name>A0ABP4V854_9ACTN</name>
<feature type="region of interest" description="Disordered" evidence="2">
    <location>
        <begin position="1"/>
        <end position="26"/>
    </location>
</feature>
<keyword evidence="4" id="KW-0067">ATP-binding</keyword>
<keyword evidence="5" id="KW-1185">Reference proteome</keyword>
<dbReference type="InterPro" id="IPR003594">
    <property type="entry name" value="HATPase_dom"/>
</dbReference>
<dbReference type="SUPFAM" id="SSF55874">
    <property type="entry name" value="ATPase domain of HSP90 chaperone/DNA topoisomerase II/histidine kinase"/>
    <property type="match status" value="1"/>
</dbReference>
<feature type="domain" description="Histidine kinase/HSP90-like ATPase" evidence="3">
    <location>
        <begin position="21"/>
        <end position="118"/>
    </location>
</feature>
<keyword evidence="4" id="KW-0547">Nucleotide-binding</keyword>
<dbReference type="RefSeq" id="WP_211126724.1">
    <property type="nucleotide sequence ID" value="NZ_BAAALR010000084.1"/>
</dbReference>
<dbReference type="GO" id="GO:0005524">
    <property type="term" value="F:ATP binding"/>
    <property type="evidence" value="ECO:0007669"/>
    <property type="project" value="UniProtKB-KW"/>
</dbReference>
<dbReference type="EMBL" id="BAAALR010000084">
    <property type="protein sequence ID" value="GAA1718013.1"/>
    <property type="molecule type" value="Genomic_DNA"/>
</dbReference>
<evidence type="ECO:0000256" key="1">
    <source>
        <dbReference type="ARBA" id="ARBA00022527"/>
    </source>
</evidence>
<gene>
    <name evidence="4" type="ORF">GCM10009680_69210</name>
</gene>